<protein>
    <submittedName>
        <fullName evidence="7">ABC transporter permease</fullName>
    </submittedName>
</protein>
<keyword evidence="4 6" id="KW-1133">Transmembrane helix</keyword>
<dbReference type="Proteomes" id="UP001501509">
    <property type="component" value="Unassembled WGS sequence"/>
</dbReference>
<feature type="transmembrane region" description="Helical" evidence="6">
    <location>
        <begin position="261"/>
        <end position="281"/>
    </location>
</feature>
<keyword evidence="3 6" id="KW-0812">Transmembrane</keyword>
<sequence length="440" mass="46217">MTTLTEAQPIDDGPKRPAHRHPVARVAMILGGIFVVLVFLRVLTGENAITSSGTVGTTLALGVPIGMAALGGLWAERAGVVNLGLEGMMIFGTWGGAYGAYFSGNAWMGLLMGVAMGAAGGLLHALVTVTFGVDHIVSGVALNILAPGVARYLSTMFFLGEPGAGATQSPPLPDFPTVSLPGVGGPLGDLEDKHWFLLSDLAGLARGLTTNLSALTIIALALIPLTYYVLWRTSFGLRIRSCGENPYAAESLGVRVYTMKYTAVVISGALAGLGGVFLAMVGSSQYQENQTNGRGYIGLAAMIFGNWRPGGLAAGTGLFGYTDALQQRGATGAVHALLLMVSVVLFGYAMWRLVPARRGVTAQVDLEAAGPRRRRQIYQAAAAIVVGAMLLAWYLATDSLPKEIVTYTPHLTTLLVLSMASQRLRMPAANGLRYRRGEGH</sequence>
<reference evidence="7 8" key="1">
    <citation type="journal article" date="2019" name="Int. J. Syst. Evol. Microbiol.">
        <title>The Global Catalogue of Microorganisms (GCM) 10K type strain sequencing project: providing services to taxonomists for standard genome sequencing and annotation.</title>
        <authorList>
            <consortium name="The Broad Institute Genomics Platform"/>
            <consortium name="The Broad Institute Genome Sequencing Center for Infectious Disease"/>
            <person name="Wu L."/>
            <person name="Ma J."/>
        </authorList>
    </citation>
    <scope>NUCLEOTIDE SEQUENCE [LARGE SCALE GENOMIC DNA]</scope>
    <source>
        <strain evidence="7 8">JCM 6833</strain>
    </source>
</reference>
<evidence type="ECO:0000256" key="1">
    <source>
        <dbReference type="ARBA" id="ARBA00004651"/>
    </source>
</evidence>
<feature type="transmembrane region" description="Helical" evidence="6">
    <location>
        <begin position="212"/>
        <end position="231"/>
    </location>
</feature>
<comment type="caution">
    <text evidence="7">The sequence shown here is derived from an EMBL/GenBank/DDBJ whole genome shotgun (WGS) entry which is preliminary data.</text>
</comment>
<name>A0ABN3QER6_9ACTN</name>
<dbReference type="InterPro" id="IPR001851">
    <property type="entry name" value="ABC_transp_permease"/>
</dbReference>
<feature type="transmembrane region" description="Helical" evidence="6">
    <location>
        <begin position="377"/>
        <end position="395"/>
    </location>
</feature>
<keyword evidence="5 6" id="KW-0472">Membrane</keyword>
<feature type="transmembrane region" description="Helical" evidence="6">
    <location>
        <begin position="23"/>
        <end position="43"/>
    </location>
</feature>
<accession>A0ABN3QER6</accession>
<keyword evidence="2" id="KW-1003">Cell membrane</keyword>
<comment type="subcellular location">
    <subcellularLocation>
        <location evidence="1">Cell membrane</location>
        <topology evidence="1">Multi-pass membrane protein</topology>
    </subcellularLocation>
</comment>
<dbReference type="PANTHER" id="PTHR43370">
    <property type="entry name" value="SUGAR ABC TRANSPORTER INTEGRAL MEMBRANE PROTEIN-RELATED"/>
    <property type="match status" value="1"/>
</dbReference>
<dbReference type="Pfam" id="PF02653">
    <property type="entry name" value="BPD_transp_2"/>
    <property type="match status" value="1"/>
</dbReference>
<proteinExistence type="predicted"/>
<gene>
    <name evidence="7" type="ORF">GCM10010411_71270</name>
</gene>
<feature type="transmembrane region" description="Helical" evidence="6">
    <location>
        <begin position="107"/>
        <end position="133"/>
    </location>
</feature>
<evidence type="ECO:0000256" key="4">
    <source>
        <dbReference type="ARBA" id="ARBA00022989"/>
    </source>
</evidence>
<evidence type="ECO:0000256" key="3">
    <source>
        <dbReference type="ARBA" id="ARBA00022692"/>
    </source>
</evidence>
<feature type="transmembrane region" description="Helical" evidence="6">
    <location>
        <begin position="140"/>
        <end position="160"/>
    </location>
</feature>
<feature type="transmembrane region" description="Helical" evidence="6">
    <location>
        <begin position="55"/>
        <end position="73"/>
    </location>
</feature>
<evidence type="ECO:0000256" key="2">
    <source>
        <dbReference type="ARBA" id="ARBA00022475"/>
    </source>
</evidence>
<keyword evidence="8" id="KW-1185">Reference proteome</keyword>
<dbReference type="EMBL" id="BAAATD010000011">
    <property type="protein sequence ID" value="GAA2624509.1"/>
    <property type="molecule type" value="Genomic_DNA"/>
</dbReference>
<organism evidence="7 8">
    <name type="scientific">Actinomadura fulvescens</name>
    <dbReference type="NCBI Taxonomy" id="46160"/>
    <lineage>
        <taxon>Bacteria</taxon>
        <taxon>Bacillati</taxon>
        <taxon>Actinomycetota</taxon>
        <taxon>Actinomycetes</taxon>
        <taxon>Streptosporangiales</taxon>
        <taxon>Thermomonosporaceae</taxon>
        <taxon>Actinomadura</taxon>
    </lineage>
</organism>
<feature type="transmembrane region" description="Helical" evidence="6">
    <location>
        <begin position="332"/>
        <end position="351"/>
    </location>
</feature>
<evidence type="ECO:0000313" key="8">
    <source>
        <dbReference type="Proteomes" id="UP001501509"/>
    </source>
</evidence>
<dbReference type="CDD" id="cd06580">
    <property type="entry name" value="TM_PBP1_transp_TpRbsC_like"/>
    <property type="match status" value="1"/>
</dbReference>
<evidence type="ECO:0000256" key="6">
    <source>
        <dbReference type="SAM" id="Phobius"/>
    </source>
</evidence>
<dbReference type="PANTHER" id="PTHR43370:SF1">
    <property type="entry name" value="GUANOSINE ABC TRANSPORTER PERMEASE PROTEIN NUPQ"/>
    <property type="match status" value="1"/>
</dbReference>
<evidence type="ECO:0000256" key="5">
    <source>
        <dbReference type="ARBA" id="ARBA00023136"/>
    </source>
</evidence>
<feature type="transmembrane region" description="Helical" evidence="6">
    <location>
        <begin position="80"/>
        <end position="101"/>
    </location>
</feature>
<evidence type="ECO:0000313" key="7">
    <source>
        <dbReference type="EMBL" id="GAA2624509.1"/>
    </source>
</evidence>